<dbReference type="AlphaFoldDB" id="A0AAD9KIA5"/>
<keyword evidence="4" id="KW-1185">Reference proteome</keyword>
<dbReference type="EMBL" id="JAODUO010001043">
    <property type="protein sequence ID" value="KAK2171650.1"/>
    <property type="molecule type" value="Genomic_DNA"/>
</dbReference>
<dbReference type="Gene3D" id="3.30.160.60">
    <property type="entry name" value="Classic Zinc Finger"/>
    <property type="match status" value="1"/>
</dbReference>
<organism evidence="3 4">
    <name type="scientific">Ridgeia piscesae</name>
    <name type="common">Tubeworm</name>
    <dbReference type="NCBI Taxonomy" id="27915"/>
    <lineage>
        <taxon>Eukaryota</taxon>
        <taxon>Metazoa</taxon>
        <taxon>Spiralia</taxon>
        <taxon>Lophotrochozoa</taxon>
        <taxon>Annelida</taxon>
        <taxon>Polychaeta</taxon>
        <taxon>Sedentaria</taxon>
        <taxon>Canalipalpata</taxon>
        <taxon>Sabellida</taxon>
        <taxon>Siboglinidae</taxon>
        <taxon>Ridgeia</taxon>
    </lineage>
</organism>
<dbReference type="Pfam" id="PF00643">
    <property type="entry name" value="zf-B_box"/>
    <property type="match status" value="1"/>
</dbReference>
<gene>
    <name evidence="3" type="ORF">NP493_1048g00015</name>
</gene>
<dbReference type="GO" id="GO:0008270">
    <property type="term" value="F:zinc ion binding"/>
    <property type="evidence" value="ECO:0007669"/>
    <property type="project" value="UniProtKB-KW"/>
</dbReference>
<feature type="domain" description="B box-type" evidence="2">
    <location>
        <begin position="5"/>
        <end position="46"/>
    </location>
</feature>
<keyword evidence="1" id="KW-0863">Zinc-finger</keyword>
<evidence type="ECO:0000256" key="1">
    <source>
        <dbReference type="PROSITE-ProRule" id="PRU00024"/>
    </source>
</evidence>
<dbReference type="InterPro" id="IPR000315">
    <property type="entry name" value="Znf_B-box"/>
</dbReference>
<evidence type="ECO:0000313" key="3">
    <source>
        <dbReference type="EMBL" id="KAK2171650.1"/>
    </source>
</evidence>
<evidence type="ECO:0000313" key="4">
    <source>
        <dbReference type="Proteomes" id="UP001209878"/>
    </source>
</evidence>
<proteinExistence type="predicted"/>
<accession>A0AAD9KIA5</accession>
<keyword evidence="1" id="KW-0479">Metal-binding</keyword>
<evidence type="ECO:0000259" key="2">
    <source>
        <dbReference type="PROSITE" id="PS50119"/>
    </source>
</evidence>
<comment type="caution">
    <text evidence="3">The sequence shown here is derived from an EMBL/GenBank/DDBJ whole genome shotgun (WGS) entry which is preliminary data.</text>
</comment>
<keyword evidence="1" id="KW-0862">Zinc</keyword>
<dbReference type="Proteomes" id="UP001209878">
    <property type="component" value="Unassembled WGS sequence"/>
</dbReference>
<protein>
    <recommendedName>
        <fullName evidence="2">B box-type domain-containing protein</fullName>
    </recommendedName>
</protein>
<reference evidence="3" key="1">
    <citation type="journal article" date="2023" name="Mol. Biol. Evol.">
        <title>Third-Generation Sequencing Reveals the Adaptive Role of the Epigenome in Three Deep-Sea Polychaetes.</title>
        <authorList>
            <person name="Perez M."/>
            <person name="Aroh O."/>
            <person name="Sun Y."/>
            <person name="Lan Y."/>
            <person name="Juniper S.K."/>
            <person name="Young C.R."/>
            <person name="Angers B."/>
            <person name="Qian P.Y."/>
        </authorList>
    </citation>
    <scope>NUCLEOTIDE SEQUENCE</scope>
    <source>
        <strain evidence="3">R07B-5</strain>
    </source>
</reference>
<sequence length="90" mass="10662">METKKISKRCPLHIEKWKDVYCHTCEQAICLRCMFENHRHHDCTELDMAARRKREILRRLARAIVELLSKLNGRRDDLIDVKSRACNLAG</sequence>
<dbReference type="PROSITE" id="PS50119">
    <property type="entry name" value="ZF_BBOX"/>
    <property type="match status" value="1"/>
</dbReference>
<name>A0AAD9KIA5_RIDPI</name>
<dbReference type="SUPFAM" id="SSF57845">
    <property type="entry name" value="B-box zinc-binding domain"/>
    <property type="match status" value="1"/>
</dbReference>